<dbReference type="EMBL" id="AOHW01000052">
    <property type="protein sequence ID" value="ELY36192.1"/>
    <property type="molecule type" value="Genomic_DNA"/>
</dbReference>
<dbReference type="STRING" id="1114856.GCA_000383975_01682"/>
<keyword evidence="2" id="KW-1185">Reference proteome</keyword>
<comment type="caution">
    <text evidence="1">The sequence shown here is derived from an EMBL/GenBank/DDBJ whole genome shotgun (WGS) entry which is preliminary data.</text>
</comment>
<dbReference type="InterPro" id="IPR047114">
    <property type="entry name" value="YciF"/>
</dbReference>
<organism evidence="1 2">
    <name type="scientific">Natronorubrum tibetense GA33</name>
    <dbReference type="NCBI Taxonomy" id="1114856"/>
    <lineage>
        <taxon>Archaea</taxon>
        <taxon>Methanobacteriati</taxon>
        <taxon>Methanobacteriota</taxon>
        <taxon>Stenosarchaea group</taxon>
        <taxon>Halobacteria</taxon>
        <taxon>Halobacteriales</taxon>
        <taxon>Natrialbaceae</taxon>
        <taxon>Natronorubrum</taxon>
    </lineage>
</organism>
<dbReference type="InterPro" id="IPR009078">
    <property type="entry name" value="Ferritin-like_SF"/>
</dbReference>
<dbReference type="AlphaFoldDB" id="L9VGU5"/>
<dbReference type="InterPro" id="IPR010287">
    <property type="entry name" value="DUF892_YciF-like"/>
</dbReference>
<sequence length="168" mass="19031">MNVETLEDLFGYQLQRAYYVERTQVELLAEMAANTSDDDLADRLATHREQTEEHVVRLEGLFEALGRQPRASRTRTADGVAESWRQHEESPEAIPTALEIALISERLEIRTYESLLTLAGRLAYAEDIVEPLEAILEEERATLDALEAIETERSVLELVAADETYSSH</sequence>
<dbReference type="SUPFAM" id="SSF47240">
    <property type="entry name" value="Ferritin-like"/>
    <property type="match status" value="1"/>
</dbReference>
<proteinExistence type="predicted"/>
<dbReference type="PANTHER" id="PTHR30565:SF9">
    <property type="entry name" value="PROTEIN YCIF"/>
    <property type="match status" value="1"/>
</dbReference>
<protein>
    <submittedName>
        <fullName evidence="1">Uncharacterized protein</fullName>
    </submittedName>
</protein>
<gene>
    <name evidence="1" type="ORF">C496_21599</name>
</gene>
<dbReference type="InterPro" id="IPR012347">
    <property type="entry name" value="Ferritin-like"/>
</dbReference>
<dbReference type="PATRIC" id="fig|1114856.3.peg.4458"/>
<dbReference type="Gene3D" id="1.20.1260.10">
    <property type="match status" value="1"/>
</dbReference>
<accession>L9VGU5</accession>
<reference evidence="1 2" key="1">
    <citation type="journal article" date="2014" name="PLoS Genet.">
        <title>Phylogenetically driven sequencing of extremely halophilic archaea reveals strategies for static and dynamic osmo-response.</title>
        <authorList>
            <person name="Becker E.A."/>
            <person name="Seitzer P.M."/>
            <person name="Tritt A."/>
            <person name="Larsen D."/>
            <person name="Krusor M."/>
            <person name="Yao A.I."/>
            <person name="Wu D."/>
            <person name="Madern D."/>
            <person name="Eisen J.A."/>
            <person name="Darling A.E."/>
            <person name="Facciotti M.T."/>
        </authorList>
    </citation>
    <scope>NUCLEOTIDE SEQUENCE [LARGE SCALE GENOMIC DNA]</scope>
    <source>
        <strain evidence="1 2">GA33</strain>
    </source>
</reference>
<dbReference type="OrthoDB" id="192254at2157"/>
<dbReference type="PANTHER" id="PTHR30565">
    <property type="entry name" value="PROTEIN YCIF"/>
    <property type="match status" value="1"/>
</dbReference>
<evidence type="ECO:0000313" key="2">
    <source>
        <dbReference type="Proteomes" id="UP000011599"/>
    </source>
</evidence>
<evidence type="ECO:0000313" key="1">
    <source>
        <dbReference type="EMBL" id="ELY36192.1"/>
    </source>
</evidence>
<dbReference type="Proteomes" id="UP000011599">
    <property type="component" value="Unassembled WGS sequence"/>
</dbReference>
<dbReference type="eggNOG" id="arCOG10787">
    <property type="taxonomic scope" value="Archaea"/>
</dbReference>
<name>L9VGU5_9EURY</name>
<dbReference type="RefSeq" id="WP_006092590.1">
    <property type="nucleotide sequence ID" value="NZ_AOHW01000052.1"/>
</dbReference>
<dbReference type="Pfam" id="PF05974">
    <property type="entry name" value="DUF892"/>
    <property type="match status" value="1"/>
</dbReference>